<name>A0A7W5ZSS5_9SPHN</name>
<evidence type="ECO:0000256" key="1">
    <source>
        <dbReference type="ARBA" id="ARBA00022714"/>
    </source>
</evidence>
<gene>
    <name evidence="7" type="ORF">GGQ88_000046</name>
</gene>
<evidence type="ECO:0000256" key="2">
    <source>
        <dbReference type="ARBA" id="ARBA00022723"/>
    </source>
</evidence>
<dbReference type="Gene3D" id="3.90.380.10">
    <property type="entry name" value="Naphthalene 1,2-dioxygenase Alpha Subunit, Chain A, domain 1"/>
    <property type="match status" value="1"/>
</dbReference>
<dbReference type="RefSeq" id="WP_183611023.1">
    <property type="nucleotide sequence ID" value="NZ_JACICY010000001.1"/>
</dbReference>
<dbReference type="Pfam" id="PF19112">
    <property type="entry name" value="VanA_C"/>
    <property type="match status" value="1"/>
</dbReference>
<accession>A0A7W5ZSS5</accession>
<keyword evidence="2" id="KW-0479">Metal-binding</keyword>
<dbReference type="GO" id="GO:0008168">
    <property type="term" value="F:methyltransferase activity"/>
    <property type="evidence" value="ECO:0007669"/>
    <property type="project" value="UniProtKB-KW"/>
</dbReference>
<keyword evidence="5" id="KW-0411">Iron-sulfur</keyword>
<keyword evidence="3 7" id="KW-0560">Oxidoreductase</keyword>
<dbReference type="EC" id="1.14.13.82" evidence="7"/>
<dbReference type="PANTHER" id="PTHR21266:SF60">
    <property type="entry name" value="3-KETOSTEROID-9-ALPHA-MONOOXYGENASE, OXYGENASE COMPONENT"/>
    <property type="match status" value="1"/>
</dbReference>
<dbReference type="PANTHER" id="PTHR21266">
    <property type="entry name" value="IRON-SULFUR DOMAIN CONTAINING PROTEIN"/>
    <property type="match status" value="1"/>
</dbReference>
<keyword evidence="7" id="KW-0808">Transferase</keyword>
<reference evidence="7 8" key="1">
    <citation type="submission" date="2020-08" db="EMBL/GenBank/DDBJ databases">
        <title>Genomic Encyclopedia of Type Strains, Phase IV (KMG-IV): sequencing the most valuable type-strain genomes for metagenomic binning, comparative biology and taxonomic classification.</title>
        <authorList>
            <person name="Goeker M."/>
        </authorList>
    </citation>
    <scope>NUCLEOTIDE SEQUENCE [LARGE SCALE GENOMIC DNA]</scope>
    <source>
        <strain evidence="7 8">DSM 14552</strain>
    </source>
</reference>
<dbReference type="SUPFAM" id="SSF50022">
    <property type="entry name" value="ISP domain"/>
    <property type="match status" value="1"/>
</dbReference>
<organism evidence="7 8">
    <name type="scientific">Novosphingobium hassiacum</name>
    <dbReference type="NCBI Taxonomy" id="173676"/>
    <lineage>
        <taxon>Bacteria</taxon>
        <taxon>Pseudomonadati</taxon>
        <taxon>Pseudomonadota</taxon>
        <taxon>Alphaproteobacteria</taxon>
        <taxon>Sphingomonadales</taxon>
        <taxon>Sphingomonadaceae</taxon>
        <taxon>Novosphingobium</taxon>
    </lineage>
</organism>
<dbReference type="InterPro" id="IPR050584">
    <property type="entry name" value="Cholesterol_7-desaturase"/>
</dbReference>
<dbReference type="SUPFAM" id="SSF55961">
    <property type="entry name" value="Bet v1-like"/>
    <property type="match status" value="1"/>
</dbReference>
<keyword evidence="4" id="KW-0408">Iron</keyword>
<dbReference type="GO" id="GO:0046872">
    <property type="term" value="F:metal ion binding"/>
    <property type="evidence" value="ECO:0007669"/>
    <property type="project" value="UniProtKB-KW"/>
</dbReference>
<dbReference type="GO" id="GO:0051537">
    <property type="term" value="F:2 iron, 2 sulfur cluster binding"/>
    <property type="evidence" value="ECO:0007669"/>
    <property type="project" value="UniProtKB-KW"/>
</dbReference>
<feature type="domain" description="Rieske" evidence="6">
    <location>
        <begin position="12"/>
        <end position="114"/>
    </location>
</feature>
<dbReference type="AlphaFoldDB" id="A0A7W5ZSS5"/>
<evidence type="ECO:0000313" key="8">
    <source>
        <dbReference type="Proteomes" id="UP000562395"/>
    </source>
</evidence>
<dbReference type="PROSITE" id="PS51296">
    <property type="entry name" value="RIESKE"/>
    <property type="match status" value="1"/>
</dbReference>
<dbReference type="GO" id="GO:0032259">
    <property type="term" value="P:methylation"/>
    <property type="evidence" value="ECO:0007669"/>
    <property type="project" value="UniProtKB-KW"/>
</dbReference>
<dbReference type="Proteomes" id="UP000562395">
    <property type="component" value="Unassembled WGS sequence"/>
</dbReference>
<evidence type="ECO:0000313" key="7">
    <source>
        <dbReference type="EMBL" id="MBB3858806.1"/>
    </source>
</evidence>
<keyword evidence="8" id="KW-1185">Reference proteome</keyword>
<dbReference type="EMBL" id="JACICY010000001">
    <property type="protein sequence ID" value="MBB3858806.1"/>
    <property type="molecule type" value="Genomic_DNA"/>
</dbReference>
<evidence type="ECO:0000256" key="3">
    <source>
        <dbReference type="ARBA" id="ARBA00023002"/>
    </source>
</evidence>
<dbReference type="GO" id="GO:0018489">
    <property type="term" value="F:vanillate monooxygenase activity"/>
    <property type="evidence" value="ECO:0007669"/>
    <property type="project" value="UniProtKB-EC"/>
</dbReference>
<keyword evidence="7" id="KW-0489">Methyltransferase</keyword>
<dbReference type="Gene3D" id="2.102.10.10">
    <property type="entry name" value="Rieske [2Fe-2S] iron-sulphur domain"/>
    <property type="match status" value="1"/>
</dbReference>
<evidence type="ECO:0000256" key="5">
    <source>
        <dbReference type="ARBA" id="ARBA00023014"/>
    </source>
</evidence>
<keyword evidence="7" id="KW-0503">Monooxygenase</keyword>
<dbReference type="InterPro" id="IPR036922">
    <property type="entry name" value="Rieske_2Fe-2S_sf"/>
</dbReference>
<protein>
    <submittedName>
        <fullName evidence="7">Vanillate O-demethylase monooxygenase subunit</fullName>
        <ecNumber evidence="7">1.14.13.82</ecNumber>
    </submittedName>
</protein>
<dbReference type="InterPro" id="IPR044043">
    <property type="entry name" value="VanA_C_cat"/>
</dbReference>
<evidence type="ECO:0000259" key="6">
    <source>
        <dbReference type="PROSITE" id="PS51296"/>
    </source>
</evidence>
<dbReference type="CDD" id="cd08878">
    <property type="entry name" value="RHO_alpha_C_DMO-like"/>
    <property type="match status" value="1"/>
</dbReference>
<dbReference type="InterPro" id="IPR017941">
    <property type="entry name" value="Rieske_2Fe-2S"/>
</dbReference>
<sequence>MARKDMLIRNCWYVAGWSYQFSTDKPVQRMLLGEPVAIWRSGDGAIVVMEDRCVHRLAPLSLGRIEGNQIRCMYHGLRFNAAGRCTQIPGQEIIPATACVRTYPVVERNDWVWVWMGDPERADPSRIAQSKALDDPRWVLKTGELHYQANYELINDNLLDLTHLAYVHATSFGAGPAWAESRPKVEAIAEGVRSSRWIIRTPPVPPLGKAADHQLVDIWTSYDFVLPGVFLLYTGIFPAGTAERCRNAAPPDDLPTLFANFTSQAVTPTSATTTSYYYSWGPAAEHGDEQMAQAMIDVATGAFLEDKLMIEAQQRIIDCAPDARPMPTSADKAITIFSRLMRSQDSEAVWITKQRTETTLTD</sequence>
<proteinExistence type="predicted"/>
<dbReference type="Pfam" id="PF00355">
    <property type="entry name" value="Rieske"/>
    <property type="match status" value="1"/>
</dbReference>
<keyword evidence="1" id="KW-0001">2Fe-2S</keyword>
<evidence type="ECO:0000256" key="4">
    <source>
        <dbReference type="ARBA" id="ARBA00023004"/>
    </source>
</evidence>
<comment type="caution">
    <text evidence="7">The sequence shown here is derived from an EMBL/GenBank/DDBJ whole genome shotgun (WGS) entry which is preliminary data.</text>
</comment>